<name>A0A3S4FT71_9MYCO</name>
<sequence>MGTSPLLKSTVESAASAAARTSATSRPRSRTCAIAAPAAATSSEWLGLPKIEPTWSPPGEDAGQLQSDLSVAAYDDDARHGLRR</sequence>
<evidence type="ECO:0000313" key="3">
    <source>
        <dbReference type="Proteomes" id="UP000269998"/>
    </source>
</evidence>
<feature type="region of interest" description="Disordered" evidence="1">
    <location>
        <begin position="49"/>
        <end position="84"/>
    </location>
</feature>
<reference evidence="3" key="1">
    <citation type="submission" date="2018-02" db="EMBL/GenBank/DDBJ databases">
        <authorList>
            <person name="Seth-Smith MB H."/>
            <person name="Seth-Smith H."/>
        </authorList>
    </citation>
    <scope>NUCLEOTIDE SEQUENCE [LARGE SCALE GENOMIC DNA]</scope>
</reference>
<dbReference type="Proteomes" id="UP000269998">
    <property type="component" value="Chromosome"/>
</dbReference>
<proteinExistence type="predicted"/>
<evidence type="ECO:0000313" key="2">
    <source>
        <dbReference type="EMBL" id="VDM90195.1"/>
    </source>
</evidence>
<dbReference type="EMBL" id="LR130759">
    <property type="protein sequence ID" value="VDM90195.1"/>
    <property type="molecule type" value="Genomic_DNA"/>
</dbReference>
<accession>A0A3S4FT71</accession>
<dbReference type="AlphaFoldDB" id="A0A3S4FT71"/>
<gene>
    <name evidence="2" type="ORF">MB901379_03788</name>
</gene>
<organism evidence="2 3">
    <name type="scientific">Mycobacterium basiliense</name>
    <dbReference type="NCBI Taxonomy" id="2094119"/>
    <lineage>
        <taxon>Bacteria</taxon>
        <taxon>Bacillati</taxon>
        <taxon>Actinomycetota</taxon>
        <taxon>Actinomycetes</taxon>
        <taxon>Mycobacteriales</taxon>
        <taxon>Mycobacteriaceae</taxon>
        <taxon>Mycobacterium</taxon>
    </lineage>
</organism>
<dbReference type="KEGG" id="mbai:MB901379_03788"/>
<protein>
    <submittedName>
        <fullName evidence="2">Uncharacterized protein</fullName>
    </submittedName>
</protein>
<keyword evidence="3" id="KW-1185">Reference proteome</keyword>
<evidence type="ECO:0000256" key="1">
    <source>
        <dbReference type="SAM" id="MobiDB-lite"/>
    </source>
</evidence>